<dbReference type="InterPro" id="IPR022488">
    <property type="entry name" value="PPK2-related"/>
</dbReference>
<dbReference type="EMBL" id="AKAU01000189">
    <property type="protein sequence ID" value="EIM96576.1"/>
    <property type="molecule type" value="Genomic_DNA"/>
</dbReference>
<dbReference type="PANTHER" id="PTHR34383">
    <property type="entry name" value="POLYPHOSPHATE:AMP PHOSPHOTRANSFERASE-RELATED"/>
    <property type="match status" value="1"/>
</dbReference>
<evidence type="ECO:0000313" key="3">
    <source>
        <dbReference type="Proteomes" id="UP000004980"/>
    </source>
</evidence>
<comment type="caution">
    <text evidence="2">The sequence shown here is derived from an EMBL/GenBank/DDBJ whole genome shotgun (WGS) entry which is preliminary data.</text>
</comment>
<dbReference type="Proteomes" id="UP000004980">
    <property type="component" value="Unassembled WGS sequence"/>
</dbReference>
<proteinExistence type="predicted"/>
<evidence type="ECO:0000259" key="1">
    <source>
        <dbReference type="Pfam" id="PF03976"/>
    </source>
</evidence>
<dbReference type="RefSeq" id="WP_007588840.1">
    <property type="nucleotide sequence ID" value="NZ_AKAU01000189.1"/>
</dbReference>
<dbReference type="PANTHER" id="PTHR34383:SF3">
    <property type="entry name" value="POLYPHOSPHATE:AMP PHOSPHOTRANSFERASE"/>
    <property type="match status" value="1"/>
</dbReference>
<evidence type="ECO:0000313" key="2">
    <source>
        <dbReference type="EMBL" id="EIM96576.1"/>
    </source>
</evidence>
<protein>
    <recommendedName>
        <fullName evidence="1">Polyphosphate kinase-2-related domain-containing protein</fullName>
    </recommendedName>
</protein>
<organism evidence="2 3">
    <name type="scientific">Paraburkholderia hospita</name>
    <dbReference type="NCBI Taxonomy" id="169430"/>
    <lineage>
        <taxon>Bacteria</taxon>
        <taxon>Pseudomonadati</taxon>
        <taxon>Pseudomonadota</taxon>
        <taxon>Betaproteobacteria</taxon>
        <taxon>Burkholderiales</taxon>
        <taxon>Burkholderiaceae</taxon>
        <taxon>Paraburkholderia</taxon>
    </lineage>
</organism>
<dbReference type="InterPro" id="IPR027417">
    <property type="entry name" value="P-loop_NTPase"/>
</dbReference>
<dbReference type="Gene3D" id="3.40.50.300">
    <property type="entry name" value="P-loop containing nucleotide triphosphate hydrolases"/>
    <property type="match status" value="1"/>
</dbReference>
<keyword evidence="3" id="KW-1185">Reference proteome</keyword>
<accession>A0ABP2PFH2</accession>
<name>A0ABP2PFH2_9BURK</name>
<gene>
    <name evidence="2" type="ORF">WQE_33371</name>
</gene>
<dbReference type="Pfam" id="PF03976">
    <property type="entry name" value="PPK2"/>
    <property type="match status" value="1"/>
</dbReference>
<sequence>MKLNSDDFRVREGDTVLLTKWPTRVKPIYRSKDQYRALLADHIDRLSTLQGLLYADNRYSVLLVFQATDAAGKDGVIKHVMSGVNPQGCQVFGFKHPSANELQHDFLWRTTHDLPERNGVESGL</sequence>
<feature type="domain" description="Polyphosphate kinase-2-related" evidence="1">
    <location>
        <begin position="31"/>
        <end position="117"/>
    </location>
</feature>
<reference evidence="2 3" key="1">
    <citation type="journal article" date="2012" name="J. Bacteriol.">
        <title>Draft Genome Sequence of the Soil Bacterium Burkholderia terrae Strain BS001, Which Interacts with Fungal Surface Structures.</title>
        <authorList>
            <person name="Nazir R."/>
            <person name="Hansen M.A."/>
            <person name="Sorensen S."/>
            <person name="van Elsas J.D."/>
        </authorList>
    </citation>
    <scope>NUCLEOTIDE SEQUENCE [LARGE SCALE GENOMIC DNA]</scope>
    <source>
        <strain evidence="2 3">BS001</strain>
    </source>
</reference>